<gene>
    <name evidence="2" type="ORF">BN1221_01720</name>
</gene>
<name>A0A0G4JTQ5_9GAMM</name>
<dbReference type="STRING" id="1109412.BN1221_01720"/>
<dbReference type="Proteomes" id="UP000044377">
    <property type="component" value="Unassembled WGS sequence"/>
</dbReference>
<organism evidence="2 3">
    <name type="scientific">Brenneria goodwinii</name>
    <dbReference type="NCBI Taxonomy" id="1109412"/>
    <lineage>
        <taxon>Bacteria</taxon>
        <taxon>Pseudomonadati</taxon>
        <taxon>Pseudomonadota</taxon>
        <taxon>Gammaproteobacteria</taxon>
        <taxon>Enterobacterales</taxon>
        <taxon>Pectobacteriaceae</taxon>
        <taxon>Brenneria</taxon>
    </lineage>
</organism>
<dbReference type="Pfam" id="PF11254">
    <property type="entry name" value="DUF3053"/>
    <property type="match status" value="1"/>
</dbReference>
<evidence type="ECO:0000313" key="2">
    <source>
        <dbReference type="EMBL" id="CPR15798.1"/>
    </source>
</evidence>
<keyword evidence="3" id="KW-1185">Reference proteome</keyword>
<evidence type="ECO:0000313" key="3">
    <source>
        <dbReference type="Proteomes" id="UP000044377"/>
    </source>
</evidence>
<keyword evidence="1" id="KW-0175">Coiled coil</keyword>
<protein>
    <submittedName>
        <fullName evidence="2">Probable exported protein YPO4070</fullName>
    </submittedName>
</protein>
<sequence length="257" mass="28819">MHDANKKSLIENQLQQGDGMKGWMEYRSRWLLPVLMFFMALQLTACGDSEADQRKAFIDFLQTVHLQQDGKLPALSEEQKTKFGPFVDDYAILTTFSQQLNQAVAGSLMPMLTQVSQIRVPQDYLLQRDNLRQSIGAINQLGQQIQEAKAQADNALRMRKQPEELQVIYGRLYAQVVTQPTNVLLPTIPSALSFIQSLIQVGDYLEAQGNQAVFNGNSVQFPTQQQVAQYNSMVSGLAIQQQNLMNALKPLNGSANR</sequence>
<dbReference type="EMBL" id="CGIG01000001">
    <property type="protein sequence ID" value="CPR15798.1"/>
    <property type="molecule type" value="Genomic_DNA"/>
</dbReference>
<evidence type="ECO:0000256" key="1">
    <source>
        <dbReference type="SAM" id="Coils"/>
    </source>
</evidence>
<dbReference type="AlphaFoldDB" id="A0A0G4JTQ5"/>
<dbReference type="InterPro" id="IPR021413">
    <property type="entry name" value="DUF3053"/>
</dbReference>
<reference evidence="3" key="1">
    <citation type="submission" date="2015-01" db="EMBL/GenBank/DDBJ databases">
        <authorList>
            <person name="Paterson Steve"/>
        </authorList>
    </citation>
    <scope>NUCLEOTIDE SEQUENCE [LARGE SCALE GENOMIC DNA]</scope>
    <source>
        <strain evidence="3">OBR1</strain>
    </source>
</reference>
<accession>A0A0G4JTQ5</accession>
<feature type="coiled-coil region" evidence="1">
    <location>
        <begin position="131"/>
        <end position="158"/>
    </location>
</feature>
<proteinExistence type="predicted"/>